<evidence type="ECO:0000259" key="1">
    <source>
        <dbReference type="Pfam" id="PF12697"/>
    </source>
</evidence>
<name>A0ABP7XIQ7_9ACTN</name>
<dbReference type="Gene3D" id="3.40.50.1820">
    <property type="entry name" value="alpha/beta hydrolase"/>
    <property type="match status" value="1"/>
</dbReference>
<sequence>MLDRIAPLVLVHGTATTPAIWDAVAADLAARGYDVRTPERPRTGDLARELVWLAEQATGCWVIGQSGGATLGLAAACTGVPLAGAVLHEPAVGSLVPDLLAPVAAAFADGGTAALGATLYGPAWRAEPGAASDDAVTTRELAMFRGFEPGALPASAGRVLVTHGARSLPVRARAAEAAAGLGAATRLLDGVAHHVALEAPGAFADVVAGWVAGWVEGRAGASV</sequence>
<organism evidence="2 3">
    <name type="scientific">Nocardioides fonticola</name>
    <dbReference type="NCBI Taxonomy" id="450363"/>
    <lineage>
        <taxon>Bacteria</taxon>
        <taxon>Bacillati</taxon>
        <taxon>Actinomycetota</taxon>
        <taxon>Actinomycetes</taxon>
        <taxon>Propionibacteriales</taxon>
        <taxon>Nocardioidaceae</taxon>
        <taxon>Nocardioides</taxon>
    </lineage>
</organism>
<dbReference type="SUPFAM" id="SSF53474">
    <property type="entry name" value="alpha/beta-Hydrolases"/>
    <property type="match status" value="1"/>
</dbReference>
<evidence type="ECO:0000313" key="3">
    <source>
        <dbReference type="Proteomes" id="UP001501495"/>
    </source>
</evidence>
<feature type="domain" description="AB hydrolase-1" evidence="1">
    <location>
        <begin position="8"/>
        <end position="206"/>
    </location>
</feature>
<dbReference type="Proteomes" id="UP001501495">
    <property type="component" value="Unassembled WGS sequence"/>
</dbReference>
<gene>
    <name evidence="2" type="ORF">GCM10022215_19300</name>
</gene>
<proteinExistence type="predicted"/>
<dbReference type="InterPro" id="IPR000073">
    <property type="entry name" value="AB_hydrolase_1"/>
</dbReference>
<protein>
    <recommendedName>
        <fullName evidence="1">AB hydrolase-1 domain-containing protein</fullName>
    </recommendedName>
</protein>
<comment type="caution">
    <text evidence="2">The sequence shown here is derived from an EMBL/GenBank/DDBJ whole genome shotgun (WGS) entry which is preliminary data.</text>
</comment>
<evidence type="ECO:0000313" key="2">
    <source>
        <dbReference type="EMBL" id="GAA4118103.1"/>
    </source>
</evidence>
<reference evidence="3" key="1">
    <citation type="journal article" date="2019" name="Int. J. Syst. Evol. Microbiol.">
        <title>The Global Catalogue of Microorganisms (GCM) 10K type strain sequencing project: providing services to taxonomists for standard genome sequencing and annotation.</title>
        <authorList>
            <consortium name="The Broad Institute Genomics Platform"/>
            <consortium name="The Broad Institute Genome Sequencing Center for Infectious Disease"/>
            <person name="Wu L."/>
            <person name="Ma J."/>
        </authorList>
    </citation>
    <scope>NUCLEOTIDE SEQUENCE [LARGE SCALE GENOMIC DNA]</scope>
    <source>
        <strain evidence="3">JCM 16703</strain>
    </source>
</reference>
<dbReference type="EMBL" id="BAAAZH010000013">
    <property type="protein sequence ID" value="GAA4118103.1"/>
    <property type="molecule type" value="Genomic_DNA"/>
</dbReference>
<accession>A0ABP7XIQ7</accession>
<dbReference type="RefSeq" id="WP_344733137.1">
    <property type="nucleotide sequence ID" value="NZ_BAAAZH010000013.1"/>
</dbReference>
<dbReference type="Pfam" id="PF12697">
    <property type="entry name" value="Abhydrolase_6"/>
    <property type="match status" value="1"/>
</dbReference>
<keyword evidence="3" id="KW-1185">Reference proteome</keyword>
<dbReference type="InterPro" id="IPR029058">
    <property type="entry name" value="AB_hydrolase_fold"/>
</dbReference>